<dbReference type="Pfam" id="PF08318">
    <property type="entry name" value="COG4_m"/>
    <property type="match status" value="1"/>
</dbReference>
<feature type="compositionally biased region" description="Acidic residues" evidence="9">
    <location>
        <begin position="646"/>
        <end position="657"/>
    </location>
</feature>
<feature type="region of interest" description="Disordered" evidence="9">
    <location>
        <begin position="1"/>
        <end position="35"/>
    </location>
</feature>
<evidence type="ECO:0000256" key="2">
    <source>
        <dbReference type="ARBA" id="ARBA00009215"/>
    </source>
</evidence>
<reference evidence="11 12" key="1">
    <citation type="journal article" date="2018" name="Mol. Biol. Evol.">
        <title>Broad Genomic Sampling Reveals a Smut Pathogenic Ancestry of the Fungal Clade Ustilaginomycotina.</title>
        <authorList>
            <person name="Kijpornyongpan T."/>
            <person name="Mondo S.J."/>
            <person name="Barry K."/>
            <person name="Sandor L."/>
            <person name="Lee J."/>
            <person name="Lipzen A."/>
            <person name="Pangilinan J."/>
            <person name="LaButti K."/>
            <person name="Hainaut M."/>
            <person name="Henrissat B."/>
            <person name="Grigoriev I.V."/>
            <person name="Spatafora J.W."/>
            <person name="Aime M.C."/>
        </authorList>
    </citation>
    <scope>NUCLEOTIDE SEQUENCE [LARGE SCALE GENOMIC DNA]</scope>
    <source>
        <strain evidence="11 12">MCA 5214</strain>
    </source>
</reference>
<evidence type="ECO:0000259" key="10">
    <source>
        <dbReference type="SMART" id="SM00762"/>
    </source>
</evidence>
<comment type="similarity">
    <text evidence="2">Belongs to the COG4 family.</text>
</comment>
<dbReference type="InterPro" id="IPR048680">
    <property type="entry name" value="COG4_N"/>
</dbReference>
<dbReference type="Pfam" id="PF20663">
    <property type="entry name" value="COG4_N"/>
    <property type="match status" value="1"/>
</dbReference>
<feature type="compositionally biased region" description="Low complexity" evidence="9">
    <location>
        <begin position="374"/>
        <end position="386"/>
    </location>
</feature>
<keyword evidence="5" id="KW-0653">Protein transport</keyword>
<organism evidence="11 12">
    <name type="scientific">Jaminaea rosea</name>
    <dbReference type="NCBI Taxonomy" id="1569628"/>
    <lineage>
        <taxon>Eukaryota</taxon>
        <taxon>Fungi</taxon>
        <taxon>Dikarya</taxon>
        <taxon>Basidiomycota</taxon>
        <taxon>Ustilaginomycotina</taxon>
        <taxon>Exobasidiomycetes</taxon>
        <taxon>Microstromatales</taxon>
        <taxon>Microstromatales incertae sedis</taxon>
        <taxon>Jaminaea</taxon>
    </lineage>
</organism>
<gene>
    <name evidence="11" type="ORF">BDZ90DRAFT_230531</name>
</gene>
<evidence type="ECO:0000256" key="5">
    <source>
        <dbReference type="ARBA" id="ARBA00022927"/>
    </source>
</evidence>
<keyword evidence="12" id="KW-1185">Reference proteome</keyword>
<evidence type="ECO:0000313" key="11">
    <source>
        <dbReference type="EMBL" id="PWN29669.1"/>
    </source>
</evidence>
<dbReference type="Gene3D" id="1.20.58.1970">
    <property type="match status" value="1"/>
</dbReference>
<dbReference type="EMBL" id="KZ819663">
    <property type="protein sequence ID" value="PWN29669.1"/>
    <property type="molecule type" value="Genomic_DNA"/>
</dbReference>
<dbReference type="InterPro" id="IPR048684">
    <property type="entry name" value="COG4_C"/>
</dbReference>
<dbReference type="InterPro" id="IPR048682">
    <property type="entry name" value="COG4"/>
</dbReference>
<evidence type="ECO:0000313" key="12">
    <source>
        <dbReference type="Proteomes" id="UP000245884"/>
    </source>
</evidence>
<dbReference type="GO" id="GO:0000139">
    <property type="term" value="C:Golgi membrane"/>
    <property type="evidence" value="ECO:0007669"/>
    <property type="project" value="UniProtKB-SubCell"/>
</dbReference>
<dbReference type="RefSeq" id="XP_025364281.1">
    <property type="nucleotide sequence ID" value="XM_025505502.1"/>
</dbReference>
<evidence type="ECO:0000256" key="7">
    <source>
        <dbReference type="ARBA" id="ARBA00023136"/>
    </source>
</evidence>
<comment type="subcellular location">
    <subcellularLocation>
        <location evidence="1">Golgi apparatus membrane</location>
        <topology evidence="1">Peripheral membrane protein</topology>
    </subcellularLocation>
</comment>
<evidence type="ECO:0000256" key="6">
    <source>
        <dbReference type="ARBA" id="ARBA00023034"/>
    </source>
</evidence>
<dbReference type="SMART" id="SM00762">
    <property type="entry name" value="Cog4"/>
    <property type="match status" value="1"/>
</dbReference>
<dbReference type="STRING" id="1569628.A0A316UWK4"/>
<proteinExistence type="inferred from homology"/>
<evidence type="ECO:0000256" key="8">
    <source>
        <dbReference type="ARBA" id="ARBA00031340"/>
    </source>
</evidence>
<evidence type="ECO:0000256" key="4">
    <source>
        <dbReference type="ARBA" id="ARBA00022448"/>
    </source>
</evidence>
<evidence type="ECO:0000256" key="1">
    <source>
        <dbReference type="ARBA" id="ARBA00004395"/>
    </source>
</evidence>
<dbReference type="GO" id="GO:0015031">
    <property type="term" value="P:protein transport"/>
    <property type="evidence" value="ECO:0007669"/>
    <property type="project" value="UniProtKB-KW"/>
</dbReference>
<dbReference type="GeneID" id="37027325"/>
<dbReference type="OrthoDB" id="47059at2759"/>
<dbReference type="AlphaFoldDB" id="A0A316UWK4"/>
<dbReference type="Proteomes" id="UP000245884">
    <property type="component" value="Unassembled WGS sequence"/>
</dbReference>
<dbReference type="PANTHER" id="PTHR24016">
    <property type="entry name" value="CONSERVED OLIGOMERIC GOLGI COMPLEX SUBUNIT 4"/>
    <property type="match status" value="1"/>
</dbReference>
<keyword evidence="6" id="KW-0333">Golgi apparatus</keyword>
<feature type="region of interest" description="Disordered" evidence="9">
    <location>
        <begin position="641"/>
        <end position="669"/>
    </location>
</feature>
<evidence type="ECO:0000256" key="9">
    <source>
        <dbReference type="SAM" id="MobiDB-lite"/>
    </source>
</evidence>
<keyword evidence="7" id="KW-0472">Membrane</keyword>
<accession>A0A316UWK4</accession>
<feature type="compositionally biased region" description="Polar residues" evidence="9">
    <location>
        <begin position="1"/>
        <end position="10"/>
    </location>
</feature>
<evidence type="ECO:0000256" key="3">
    <source>
        <dbReference type="ARBA" id="ARBA00020975"/>
    </source>
</evidence>
<feature type="region of interest" description="Disordered" evidence="9">
    <location>
        <begin position="350"/>
        <end position="394"/>
    </location>
</feature>
<dbReference type="PANTHER" id="PTHR24016:SF0">
    <property type="entry name" value="CONSERVED OLIGOMERIC GOLGI COMPLEX SUBUNIT 4"/>
    <property type="match status" value="1"/>
</dbReference>
<dbReference type="Pfam" id="PF20662">
    <property type="entry name" value="COG4_C"/>
    <property type="match status" value="1"/>
</dbReference>
<keyword evidence="4" id="KW-0813">Transport</keyword>
<feature type="domain" description="COG4 transport protein middle alpha-helical bundle" evidence="10">
    <location>
        <begin position="191"/>
        <end position="583"/>
    </location>
</feature>
<name>A0A316UWK4_9BASI</name>
<dbReference type="InterPro" id="IPR013167">
    <property type="entry name" value="COG4_M"/>
</dbReference>
<sequence length="899" mass="97826">MAVDLNTGSSAEAGPSKLRHASSRPPPSSTDPAKLLTPGAVRRALTQLNAHSQQVDDDLSRTVSSSLQRITTSQQSISSLAPQIDLLSEEANVLRSRLVDAARTSDRITGAVRVLDDEKKRLAIARAWLTATQDLKASLSTLSTAIDQGDWELATRHAQKAMSVPPEVINSEFAARVVPSTEQPLTPAQTLLELREKLLAVFTQRFHHATMESRDEAEASRFFRLFPLVGWRSEGLDAYSTFARGMIREKGKAILTAAHRGNVPHAQLLTALFEQLALLIDTHQAVVDRHYGDGNFAAGVMPGLQDECDEIGLKIVEGWVETTQVMRRLTEARAYKFSYLANLGAAGASTASSSSGGGGANKFGIPGRPSTPLGRPGTPAAGGARASMDEPQMPDGREVDRLLHELTSLAARWATYRRFLKGRLTSERVDAKQDAIAADAGGFKDFHRRSSIDGSAIAAAVAGASKHDSTAAATIKADIVTASKLLSTSALAHRLDSLLSDVYCPLERWYLRSSLEKAHRIDTCDPSTRPLTSSVLDDAFFLLRASATRILSTCHPATIGTALRGVRIVADDDYAQVLVRRMEAVWRSVGGALAGPDGPRKETATREMRAHFVRYLNVLGVSVRYAERILADLGSEAHLESLFPGGDDDDDEEEEDAANVPSDLPRNDKGLARHHLTTHLSALPSRLRSAQRTELEHLFQHVTRPRLRTLLFADVFREVRYDVRTEEEYAAAEDKDWVRRRFARGWDAIVAAPFRETFDEDNYDEYVGLAVEAFVRPWEKAMVGAGNASSSLPAFTRFTELGALRFDKDWRAVAAHVGEQTKGGGGAAAVRDKFARIAQIAYVLCLDEDEDDEAMGATAAAAGDEKHGSDGIYEAGATSGFSWRLSASEVKAVRALRVT</sequence>
<protein>
    <recommendedName>
        <fullName evidence="3">Conserved oligomeric Golgi complex subunit 4</fullName>
    </recommendedName>
    <alternativeName>
        <fullName evidence="8">Component of oligomeric Golgi complex 4</fullName>
    </alternativeName>
</protein>